<feature type="compositionally biased region" description="Basic and acidic residues" evidence="1">
    <location>
        <begin position="72"/>
        <end position="83"/>
    </location>
</feature>
<accession>A0A8S9JVP7</accession>
<gene>
    <name evidence="2" type="ORF">F2Q70_00036603</name>
</gene>
<feature type="region of interest" description="Disordered" evidence="1">
    <location>
        <begin position="72"/>
        <end position="106"/>
    </location>
</feature>
<sequence length="236" mass="26270">MRAARRPSERSWCKDLKHKAVRDPYTDHEPTISSLTSSRFFSYCFLFTTEPADVRITASSQLDQPLAKAAARELDKKKTRPDSVRLPQHTSVTRRKTVPYSSRPVPSCDPIRSQLASCCKDQPLAKAAARELDKKKTRPDRVRILQDTSVTRRKTVPDSSRPSQLATPIRSQLASSRTCATRAATTLFDDSSRVSPTGTSGDGFANCILTDLGFVPLKFSSFLKLKRDLKNVGSQP</sequence>
<evidence type="ECO:0000313" key="2">
    <source>
        <dbReference type="EMBL" id="KAF2585413.1"/>
    </source>
</evidence>
<reference evidence="2" key="1">
    <citation type="submission" date="2019-12" db="EMBL/GenBank/DDBJ databases">
        <title>Genome sequencing and annotation of Brassica cretica.</title>
        <authorList>
            <person name="Studholme D.J."/>
            <person name="Sarris P.F."/>
        </authorList>
    </citation>
    <scope>NUCLEOTIDE SEQUENCE</scope>
    <source>
        <strain evidence="2">PFS-102/07</strain>
        <tissue evidence="2">Leaf</tissue>
    </source>
</reference>
<dbReference type="AlphaFoldDB" id="A0A8S9JVP7"/>
<evidence type="ECO:0000256" key="1">
    <source>
        <dbReference type="SAM" id="MobiDB-lite"/>
    </source>
</evidence>
<comment type="caution">
    <text evidence="2">The sequence shown here is derived from an EMBL/GenBank/DDBJ whole genome shotgun (WGS) entry which is preliminary data.</text>
</comment>
<dbReference type="EMBL" id="QGKY02000246">
    <property type="protein sequence ID" value="KAF2585413.1"/>
    <property type="molecule type" value="Genomic_DNA"/>
</dbReference>
<organism evidence="2">
    <name type="scientific">Brassica cretica</name>
    <name type="common">Mustard</name>
    <dbReference type="NCBI Taxonomy" id="69181"/>
    <lineage>
        <taxon>Eukaryota</taxon>
        <taxon>Viridiplantae</taxon>
        <taxon>Streptophyta</taxon>
        <taxon>Embryophyta</taxon>
        <taxon>Tracheophyta</taxon>
        <taxon>Spermatophyta</taxon>
        <taxon>Magnoliopsida</taxon>
        <taxon>eudicotyledons</taxon>
        <taxon>Gunneridae</taxon>
        <taxon>Pentapetalae</taxon>
        <taxon>rosids</taxon>
        <taxon>malvids</taxon>
        <taxon>Brassicales</taxon>
        <taxon>Brassicaceae</taxon>
        <taxon>Brassiceae</taxon>
        <taxon>Brassica</taxon>
    </lineage>
</organism>
<protein>
    <submittedName>
        <fullName evidence="2">Uncharacterized protein</fullName>
    </submittedName>
</protein>
<proteinExistence type="predicted"/>
<name>A0A8S9JVP7_BRACR</name>